<dbReference type="GO" id="GO:0003756">
    <property type="term" value="F:protein disulfide isomerase activity"/>
    <property type="evidence" value="ECO:0007669"/>
    <property type="project" value="UniProtKB-EC"/>
</dbReference>
<dbReference type="Pfam" id="PF00085">
    <property type="entry name" value="Thioredoxin"/>
    <property type="match status" value="2"/>
</dbReference>
<dbReference type="PROSITE" id="PS51352">
    <property type="entry name" value="THIOREDOXIN_2"/>
    <property type="match status" value="2"/>
</dbReference>
<evidence type="ECO:0000256" key="9">
    <source>
        <dbReference type="RuleBase" id="RU004208"/>
    </source>
</evidence>
<reference evidence="12" key="1">
    <citation type="journal article" date="2020" name="Stud. Mycol.">
        <title>101 Dothideomycetes genomes: a test case for predicting lifestyles and emergence of pathogens.</title>
        <authorList>
            <person name="Haridas S."/>
            <person name="Albert R."/>
            <person name="Binder M."/>
            <person name="Bloem J."/>
            <person name="Labutti K."/>
            <person name="Salamov A."/>
            <person name="Andreopoulos B."/>
            <person name="Baker S."/>
            <person name="Barry K."/>
            <person name="Bills G."/>
            <person name="Bluhm B."/>
            <person name="Cannon C."/>
            <person name="Castanera R."/>
            <person name="Culley D."/>
            <person name="Daum C."/>
            <person name="Ezra D."/>
            <person name="Gonzalez J."/>
            <person name="Henrissat B."/>
            <person name="Kuo A."/>
            <person name="Liang C."/>
            <person name="Lipzen A."/>
            <person name="Lutzoni F."/>
            <person name="Magnuson J."/>
            <person name="Mondo S."/>
            <person name="Nolan M."/>
            <person name="Ohm R."/>
            <person name="Pangilinan J."/>
            <person name="Park H.-J."/>
            <person name="Ramirez L."/>
            <person name="Alfaro M."/>
            <person name="Sun H."/>
            <person name="Tritt A."/>
            <person name="Yoshinaga Y."/>
            <person name="Zwiers L.-H."/>
            <person name="Turgeon B."/>
            <person name="Goodwin S."/>
            <person name="Spatafora J."/>
            <person name="Crous P."/>
            <person name="Grigoriev I."/>
        </authorList>
    </citation>
    <scope>NUCLEOTIDE SEQUENCE</scope>
    <source>
        <strain evidence="12">CBS 480.64</strain>
    </source>
</reference>
<proteinExistence type="inferred from homology"/>
<sequence>MARLTTFLFTAFAAFSAASAVKDLTPSNFDEVVLKSGKPALVEFFAPWCGHCKNLAPVYEELAEKFAFADSKVTIAKVDADAEKDLGQRFGIQGFPTLKWFDGKTDKPSDYNSGRDLESLAKFITDKTGIKPRGKATAPSAVEMLSDTTFKSLVGGNKAALVAFTAPWCGHCKSLAPTWEKLAKDFASEPDVLIAKVDCEAENAKATAQEAGVRSYPTINFYAKNNKTAIPYTGGRSENDLVSFINEKVGTHRVAGGGLDTLAGTIPSLDELVSKLKSGGNEAYTELERAAGEAKGAYAQYYAKVAKKAEQNEKYVEKELKRLRGMLAKGGLAPAKVDDLTSRSNILSKFVGEETVKDEL</sequence>
<evidence type="ECO:0000256" key="8">
    <source>
        <dbReference type="ARBA" id="ARBA00023284"/>
    </source>
</evidence>
<dbReference type="SUPFAM" id="SSF52833">
    <property type="entry name" value="Thioredoxin-like"/>
    <property type="match status" value="2"/>
</dbReference>
<dbReference type="CDD" id="cd00238">
    <property type="entry name" value="ERp29c"/>
    <property type="match status" value="1"/>
</dbReference>
<evidence type="ECO:0000256" key="7">
    <source>
        <dbReference type="ARBA" id="ARBA00023235"/>
    </source>
</evidence>
<dbReference type="InterPro" id="IPR011679">
    <property type="entry name" value="ERp29_C"/>
</dbReference>
<dbReference type="InterPro" id="IPR005788">
    <property type="entry name" value="PDI_thioredoxin-like_dom"/>
</dbReference>
<dbReference type="Pfam" id="PF07749">
    <property type="entry name" value="ERp29"/>
    <property type="match status" value="1"/>
</dbReference>
<dbReference type="GO" id="GO:0006457">
    <property type="term" value="P:protein folding"/>
    <property type="evidence" value="ECO:0007669"/>
    <property type="project" value="TreeGrafter"/>
</dbReference>
<dbReference type="InterPro" id="IPR013766">
    <property type="entry name" value="Thioredoxin_domain"/>
</dbReference>
<organism evidence="12 13">
    <name type="scientific">Piedraia hortae CBS 480.64</name>
    <dbReference type="NCBI Taxonomy" id="1314780"/>
    <lineage>
        <taxon>Eukaryota</taxon>
        <taxon>Fungi</taxon>
        <taxon>Dikarya</taxon>
        <taxon>Ascomycota</taxon>
        <taxon>Pezizomycotina</taxon>
        <taxon>Dothideomycetes</taxon>
        <taxon>Dothideomycetidae</taxon>
        <taxon>Capnodiales</taxon>
        <taxon>Piedraiaceae</taxon>
        <taxon>Piedraia</taxon>
    </lineage>
</organism>
<feature type="domain" description="Thioredoxin" evidence="11">
    <location>
        <begin position="6"/>
        <end position="129"/>
    </location>
</feature>
<dbReference type="OrthoDB" id="10264505at2759"/>
<protein>
    <recommendedName>
        <fullName evidence="3">protein disulfide-isomerase</fullName>
        <ecNumber evidence="3">5.3.4.1</ecNumber>
    </recommendedName>
</protein>
<dbReference type="Gene3D" id="1.20.1150.12">
    <property type="entry name" value="Endoplasmic reticulum resident protein 29, C-terminal domain"/>
    <property type="match status" value="1"/>
</dbReference>
<evidence type="ECO:0000256" key="5">
    <source>
        <dbReference type="ARBA" id="ARBA00022737"/>
    </source>
</evidence>
<evidence type="ECO:0000256" key="6">
    <source>
        <dbReference type="ARBA" id="ARBA00023157"/>
    </source>
</evidence>
<keyword evidence="4 10" id="KW-0732">Signal</keyword>
<feature type="domain" description="Thioredoxin" evidence="11">
    <location>
        <begin position="130"/>
        <end position="250"/>
    </location>
</feature>
<feature type="signal peptide" evidence="10">
    <location>
        <begin position="1"/>
        <end position="20"/>
    </location>
</feature>
<keyword evidence="13" id="KW-1185">Reference proteome</keyword>
<dbReference type="InterPro" id="IPR036249">
    <property type="entry name" value="Thioredoxin-like_sf"/>
</dbReference>
<dbReference type="PRINTS" id="PR00421">
    <property type="entry name" value="THIOREDOXIN"/>
</dbReference>
<dbReference type="PANTHER" id="PTHR45672:SF11">
    <property type="entry name" value="PROTEIN DISULFIDE-ISOMERASE C17H9.14C"/>
    <property type="match status" value="1"/>
</dbReference>
<keyword evidence="6" id="KW-1015">Disulfide bond</keyword>
<name>A0A6A7C6Y3_9PEZI</name>
<evidence type="ECO:0000259" key="11">
    <source>
        <dbReference type="PROSITE" id="PS51352"/>
    </source>
</evidence>
<feature type="chain" id="PRO_5025616660" description="protein disulfide-isomerase" evidence="10">
    <location>
        <begin position="21"/>
        <end position="360"/>
    </location>
</feature>
<dbReference type="Proteomes" id="UP000799421">
    <property type="component" value="Unassembled WGS sequence"/>
</dbReference>
<accession>A0A6A7C6Y3</accession>
<evidence type="ECO:0000256" key="3">
    <source>
        <dbReference type="ARBA" id="ARBA00012723"/>
    </source>
</evidence>
<comment type="catalytic activity">
    <reaction evidence="1">
        <text>Catalyzes the rearrangement of -S-S- bonds in proteins.</text>
        <dbReference type="EC" id="5.3.4.1"/>
    </reaction>
</comment>
<keyword evidence="7 12" id="KW-0413">Isomerase</keyword>
<keyword evidence="5" id="KW-0677">Repeat</keyword>
<evidence type="ECO:0000256" key="1">
    <source>
        <dbReference type="ARBA" id="ARBA00001182"/>
    </source>
</evidence>
<dbReference type="InterPro" id="IPR036356">
    <property type="entry name" value="ERp29_C_sf"/>
</dbReference>
<dbReference type="InterPro" id="IPR017937">
    <property type="entry name" value="Thioredoxin_CS"/>
</dbReference>
<dbReference type="EMBL" id="MU005962">
    <property type="protein sequence ID" value="KAF2863244.1"/>
    <property type="molecule type" value="Genomic_DNA"/>
</dbReference>
<gene>
    <name evidence="12" type="ORF">K470DRAFT_211189</name>
</gene>
<dbReference type="PANTHER" id="PTHR45672">
    <property type="entry name" value="PROTEIN DISULFIDE-ISOMERASE C17H9.14C-RELATED"/>
    <property type="match status" value="1"/>
</dbReference>
<dbReference type="GO" id="GO:0005783">
    <property type="term" value="C:endoplasmic reticulum"/>
    <property type="evidence" value="ECO:0007669"/>
    <property type="project" value="InterPro"/>
</dbReference>
<dbReference type="SUPFAM" id="SSF47933">
    <property type="entry name" value="ERP29 C domain-like"/>
    <property type="match status" value="1"/>
</dbReference>
<dbReference type="AlphaFoldDB" id="A0A6A7C6Y3"/>
<dbReference type="EC" id="5.3.4.1" evidence="3"/>
<dbReference type="CDD" id="cd02998">
    <property type="entry name" value="PDI_a_ERp38"/>
    <property type="match status" value="1"/>
</dbReference>
<evidence type="ECO:0000256" key="10">
    <source>
        <dbReference type="SAM" id="SignalP"/>
    </source>
</evidence>
<dbReference type="Gene3D" id="3.40.30.10">
    <property type="entry name" value="Glutaredoxin"/>
    <property type="match status" value="2"/>
</dbReference>
<evidence type="ECO:0000313" key="12">
    <source>
        <dbReference type="EMBL" id="KAF2863244.1"/>
    </source>
</evidence>
<evidence type="ECO:0000256" key="4">
    <source>
        <dbReference type="ARBA" id="ARBA00022729"/>
    </source>
</evidence>
<evidence type="ECO:0000313" key="13">
    <source>
        <dbReference type="Proteomes" id="UP000799421"/>
    </source>
</evidence>
<dbReference type="PROSITE" id="PS00194">
    <property type="entry name" value="THIOREDOXIN_1"/>
    <property type="match status" value="2"/>
</dbReference>
<dbReference type="InterPro" id="IPR051063">
    <property type="entry name" value="PDI"/>
</dbReference>
<keyword evidence="8" id="KW-0676">Redox-active center</keyword>
<comment type="similarity">
    <text evidence="2 9">Belongs to the protein disulfide isomerase family.</text>
</comment>
<dbReference type="FunFam" id="3.40.30.10:FF:000032">
    <property type="entry name" value="Protein disulfide-isomerase A6 homolog"/>
    <property type="match status" value="1"/>
</dbReference>
<dbReference type="NCBIfam" id="TIGR01126">
    <property type="entry name" value="pdi_dom"/>
    <property type="match status" value="2"/>
</dbReference>
<evidence type="ECO:0000256" key="2">
    <source>
        <dbReference type="ARBA" id="ARBA00006347"/>
    </source>
</evidence>